<accession>A0A1X6N4G4</accession>
<dbReference type="GeneID" id="36321853"/>
<organism evidence="2 3">
    <name type="scientific">Postia placenta MAD-698-R-SB12</name>
    <dbReference type="NCBI Taxonomy" id="670580"/>
    <lineage>
        <taxon>Eukaryota</taxon>
        <taxon>Fungi</taxon>
        <taxon>Dikarya</taxon>
        <taxon>Basidiomycota</taxon>
        <taxon>Agaricomycotina</taxon>
        <taxon>Agaricomycetes</taxon>
        <taxon>Polyporales</taxon>
        <taxon>Adustoporiaceae</taxon>
        <taxon>Rhodonia</taxon>
    </lineage>
</organism>
<proteinExistence type="predicted"/>
<dbReference type="RefSeq" id="XP_024340117.1">
    <property type="nucleotide sequence ID" value="XM_024476902.1"/>
</dbReference>
<reference evidence="2 3" key="1">
    <citation type="submission" date="2017-04" db="EMBL/GenBank/DDBJ databases">
        <title>Genome Sequence of the Model Brown-Rot Fungus Postia placenta SB12.</title>
        <authorList>
            <consortium name="DOE Joint Genome Institute"/>
            <person name="Gaskell J."/>
            <person name="Kersten P."/>
            <person name="Larrondo L.F."/>
            <person name="Canessa P."/>
            <person name="Martinez D."/>
            <person name="Hibbett D."/>
            <person name="Schmoll M."/>
            <person name="Kubicek C.P."/>
            <person name="Martinez A.T."/>
            <person name="Yadav J."/>
            <person name="Master E."/>
            <person name="Magnuson J.K."/>
            <person name="James T."/>
            <person name="Yaver D."/>
            <person name="Berka R."/>
            <person name="Labutti K."/>
            <person name="Lipzen A."/>
            <person name="Aerts A."/>
            <person name="Barry K."/>
            <person name="Henrissat B."/>
            <person name="Blanchette R."/>
            <person name="Grigoriev I."/>
            <person name="Cullen D."/>
        </authorList>
    </citation>
    <scope>NUCLEOTIDE SEQUENCE [LARGE SCALE GENOMIC DNA]</scope>
    <source>
        <strain evidence="2 3">MAD-698-R-SB12</strain>
    </source>
</reference>
<feature type="region of interest" description="Disordered" evidence="1">
    <location>
        <begin position="122"/>
        <end position="147"/>
    </location>
</feature>
<evidence type="ECO:0000256" key="1">
    <source>
        <dbReference type="SAM" id="MobiDB-lite"/>
    </source>
</evidence>
<dbReference type="EMBL" id="KZ110595">
    <property type="protein sequence ID" value="OSX63323.1"/>
    <property type="molecule type" value="Genomic_DNA"/>
</dbReference>
<protein>
    <submittedName>
        <fullName evidence="2">Uncharacterized protein</fullName>
    </submittedName>
</protein>
<evidence type="ECO:0000313" key="2">
    <source>
        <dbReference type="EMBL" id="OSX63323.1"/>
    </source>
</evidence>
<gene>
    <name evidence="2" type="ORF">POSPLADRAFT_1032989</name>
</gene>
<keyword evidence="3" id="KW-1185">Reference proteome</keyword>
<dbReference type="AlphaFoldDB" id="A0A1X6N4G4"/>
<evidence type="ECO:0000313" key="3">
    <source>
        <dbReference type="Proteomes" id="UP000194127"/>
    </source>
</evidence>
<feature type="compositionally biased region" description="Basic and acidic residues" evidence="1">
    <location>
        <begin position="135"/>
        <end position="147"/>
    </location>
</feature>
<name>A0A1X6N4G4_9APHY</name>
<sequence>MMVFACKLRLNETTACITTTHKYMWEEVHREPSQEAQSTAFSIASRRAWLCIVQYKKATILRIHEYKTAKRRVVRNIQLNDGIEWANWRSNRAESFMGARTSRLVDSDMMYLGQAVDAKGIQVTDRGEEDTDGPETDRSGSRWDEYV</sequence>
<dbReference type="Proteomes" id="UP000194127">
    <property type="component" value="Unassembled WGS sequence"/>
</dbReference>